<dbReference type="PANTHER" id="PTHR34383:SF3">
    <property type="entry name" value="POLYPHOSPHATE:AMP PHOSPHOTRANSFERASE"/>
    <property type="match status" value="1"/>
</dbReference>
<accession>A0A401IMF9</accession>
<dbReference type="PANTHER" id="PTHR34383">
    <property type="entry name" value="POLYPHOSPHATE:AMP PHOSPHOTRANSFERASE-RELATED"/>
    <property type="match status" value="1"/>
</dbReference>
<dbReference type="Gene3D" id="3.40.50.300">
    <property type="entry name" value="P-loop containing nucleotide triphosphate hydrolases"/>
    <property type="match status" value="2"/>
</dbReference>
<dbReference type="SUPFAM" id="SSF52540">
    <property type="entry name" value="P-loop containing nucleoside triphosphate hydrolases"/>
    <property type="match status" value="2"/>
</dbReference>
<keyword evidence="3" id="KW-1185">Reference proteome</keyword>
<evidence type="ECO:0000313" key="2">
    <source>
        <dbReference type="EMBL" id="GBF82425.1"/>
    </source>
</evidence>
<evidence type="ECO:0000313" key="3">
    <source>
        <dbReference type="Proteomes" id="UP000287247"/>
    </source>
</evidence>
<dbReference type="RefSeq" id="WP_124973141.1">
    <property type="nucleotide sequence ID" value="NZ_BDQK01000016.1"/>
</dbReference>
<comment type="caution">
    <text evidence="2">The sequence shown here is derived from an EMBL/GenBank/DDBJ whole genome shotgun (WGS) entry which is preliminary data.</text>
</comment>
<name>A0A401IMF9_APHSA</name>
<proteinExistence type="predicted"/>
<organism evidence="2 3">
    <name type="scientific">Aphanothece sacrum FPU1</name>
    <dbReference type="NCBI Taxonomy" id="1920663"/>
    <lineage>
        <taxon>Bacteria</taxon>
        <taxon>Bacillati</taxon>
        <taxon>Cyanobacteriota</taxon>
        <taxon>Cyanophyceae</taxon>
        <taxon>Oscillatoriophycideae</taxon>
        <taxon>Chroococcales</taxon>
        <taxon>Aphanothecaceae</taxon>
        <taxon>Aphanothece</taxon>
    </lineage>
</organism>
<reference evidence="3" key="1">
    <citation type="submission" date="2017-05" db="EMBL/GenBank/DDBJ databases">
        <title>Physiological properties and genetic analysis related to exopolysaccharide production of fresh-water unicellular cyanobacterium Aphanothece sacrum, Suizenji Nori, that has been cultured as a food source in Japan.</title>
        <authorList>
            <person name="Kanesaki Y."/>
            <person name="Yoshikawa S."/>
            <person name="Ohki K."/>
        </authorList>
    </citation>
    <scope>NUCLEOTIDE SEQUENCE [LARGE SCALE GENOMIC DNA]</scope>
    <source>
        <strain evidence="3">FPU1</strain>
    </source>
</reference>
<dbReference type="OrthoDB" id="9775224at2"/>
<dbReference type="InterPro" id="IPR022488">
    <property type="entry name" value="PPK2-related"/>
</dbReference>
<dbReference type="AlphaFoldDB" id="A0A401IMF9"/>
<dbReference type="Pfam" id="PF03976">
    <property type="entry name" value="PPK2"/>
    <property type="match status" value="2"/>
</dbReference>
<feature type="domain" description="Polyphosphate kinase-2-related" evidence="1">
    <location>
        <begin position="11"/>
        <end position="233"/>
    </location>
</feature>
<feature type="domain" description="Polyphosphate kinase-2-related" evidence="1">
    <location>
        <begin position="271"/>
        <end position="496"/>
    </location>
</feature>
<dbReference type="NCBIfam" id="TIGR03708">
    <property type="entry name" value="poly_P_AMP_trns"/>
    <property type="match status" value="1"/>
</dbReference>
<dbReference type="InterPro" id="IPR022489">
    <property type="entry name" value="PolyP_AMP_Tfrase"/>
</dbReference>
<dbReference type="GO" id="GO:0006797">
    <property type="term" value="P:polyphosphate metabolic process"/>
    <property type="evidence" value="ECO:0007669"/>
    <property type="project" value="InterPro"/>
</dbReference>
<dbReference type="Proteomes" id="UP000287247">
    <property type="component" value="Unassembled WGS sequence"/>
</dbReference>
<sequence>MLDTLDLNLTLDKETYQSQIEELMRHLRSLQKDCWDNKLPVIIVLEGWAAAGKGKLLQKTIGYMDPRGFVVHPILAATEHEQNYPFLWRFWHKLPPKGSIGIFYHSWYTHVLEDRLFDRVTDGGVPLLMGDINAFERQLVDDGVAIAKFWTHLSLKEMKKRLKKYESDELESWRVRPEDWQQAKRYDEYATLAEEMLTYTSTGHAPWTLVEGDCQRWARVKVLSQIVATITQALDRLKLPKTDIPALPPQTELQPTEPDFLEKIDLSLHLPKEDYRQRLREAQVKLRQLQLKIFKEKVPVLVLFEGWDAAGKGGAIKRLTDTLDPRSYKVNAFAAPSFEEKQYHYLWRFWRHIPGGGTIGIFDRSWYGRVLVERIEGFASELDWRQSYKEINEFEAQLTTAGYVLVKFWLHISYEEQLRRFEERKDNQFKEYKLTDEDWRNREKWPLYYVAVNQMVARTSTPAAPWSIVPGNDKYYARVHVLDTVINAVEAELKRRN</sequence>
<dbReference type="InterPro" id="IPR027417">
    <property type="entry name" value="P-loop_NTPase"/>
</dbReference>
<protein>
    <recommendedName>
        <fullName evidence="1">Polyphosphate kinase-2-related domain-containing protein</fullName>
    </recommendedName>
</protein>
<dbReference type="EMBL" id="BDQK01000016">
    <property type="protein sequence ID" value="GBF82425.1"/>
    <property type="molecule type" value="Genomic_DNA"/>
</dbReference>
<evidence type="ECO:0000259" key="1">
    <source>
        <dbReference type="Pfam" id="PF03976"/>
    </source>
</evidence>
<gene>
    <name evidence="2" type="ORF">AsFPU1_3854</name>
</gene>
<dbReference type="GO" id="GO:0043751">
    <property type="term" value="F:polyphosphate:AMP phosphotransferase activity"/>
    <property type="evidence" value="ECO:0007669"/>
    <property type="project" value="InterPro"/>
</dbReference>